<dbReference type="EMBL" id="CP030239">
    <property type="protein sequence ID" value="AWX93990.1"/>
    <property type="molecule type" value="Genomic_DNA"/>
</dbReference>
<accession>A0ABN5M8Q2</accession>
<evidence type="ECO:0008006" key="3">
    <source>
        <dbReference type="Google" id="ProtNLM"/>
    </source>
</evidence>
<dbReference type="Gene3D" id="2.180.10.10">
    <property type="entry name" value="RHS repeat-associated core"/>
    <property type="match status" value="1"/>
</dbReference>
<proteinExistence type="predicted"/>
<reference evidence="1 2" key="1">
    <citation type="submission" date="2018-06" db="EMBL/GenBank/DDBJ databases">
        <title>Complete genome sequence of Paracoccus mutanolyticus strain RSP-02 isolated from cellulosic waste.</title>
        <authorList>
            <person name="Amrutha R.N."/>
            <person name="Shrivastav A."/>
            <person name="Buddana S.K."/>
            <person name="Deshpande U."/>
            <person name="Prakasham R.S."/>
        </authorList>
    </citation>
    <scope>NUCLEOTIDE SEQUENCE [LARGE SCALE GENOMIC DNA]</scope>
    <source>
        <strain evidence="1 2">RSP-02</strain>
    </source>
</reference>
<protein>
    <recommendedName>
        <fullName evidence="3">RHS repeat protein</fullName>
    </recommendedName>
</protein>
<keyword evidence="2" id="KW-1185">Reference proteome</keyword>
<evidence type="ECO:0000313" key="1">
    <source>
        <dbReference type="EMBL" id="AWX93990.1"/>
    </source>
</evidence>
<dbReference type="Proteomes" id="UP000249922">
    <property type="component" value="Chromosome"/>
</dbReference>
<sequence length="59" mass="6474">MAGGVTQAFAYDANGNMTTGLNGKVMTYDGENRPLSVTANGQRTCYVYMRASHRMPKRI</sequence>
<evidence type="ECO:0000313" key="2">
    <source>
        <dbReference type="Proteomes" id="UP000249922"/>
    </source>
</evidence>
<name>A0ABN5M8Q2_9RHOB</name>
<organism evidence="1 2">
    <name type="scientific">Paracoccus mutanolyticus</name>
    <dbReference type="NCBI Taxonomy" id="1499308"/>
    <lineage>
        <taxon>Bacteria</taxon>
        <taxon>Pseudomonadati</taxon>
        <taxon>Pseudomonadota</taxon>
        <taxon>Alphaproteobacteria</taxon>
        <taxon>Rhodobacterales</taxon>
        <taxon>Paracoccaceae</taxon>
        <taxon>Paracoccus</taxon>
    </lineage>
</organism>
<gene>
    <name evidence="1" type="ORF">DPM13_16320</name>
</gene>